<evidence type="ECO:0000256" key="4">
    <source>
        <dbReference type="ARBA" id="ARBA00022692"/>
    </source>
</evidence>
<evidence type="ECO:0000256" key="1">
    <source>
        <dbReference type="ARBA" id="ARBA00004651"/>
    </source>
</evidence>
<evidence type="ECO:0000313" key="10">
    <source>
        <dbReference type="Proteomes" id="UP000032737"/>
    </source>
</evidence>
<feature type="transmembrane region" description="Helical" evidence="7">
    <location>
        <begin position="52"/>
        <end position="76"/>
    </location>
</feature>
<proteinExistence type="inferred from homology"/>
<keyword evidence="3" id="KW-1003">Cell membrane</keyword>
<dbReference type="HOGENOM" id="CLU_077375_0_1_14"/>
<dbReference type="PANTHER" id="PTHR30450:SF1">
    <property type="entry name" value="D-METHIONINE TRANSPORT SYSTEM PERMEASE PROTEIN METI-RELATED"/>
    <property type="match status" value="1"/>
</dbReference>
<dbReference type="SUPFAM" id="SSF161098">
    <property type="entry name" value="MetI-like"/>
    <property type="match status" value="1"/>
</dbReference>
<evidence type="ECO:0000256" key="6">
    <source>
        <dbReference type="ARBA" id="ARBA00023136"/>
    </source>
</evidence>
<dbReference type="Gene3D" id="1.10.3720.10">
    <property type="entry name" value="MetI-like"/>
    <property type="match status" value="1"/>
</dbReference>
<protein>
    <submittedName>
        <fullName evidence="9">Methionine ABC transporter, permease</fullName>
    </submittedName>
</protein>
<dbReference type="PROSITE" id="PS50928">
    <property type="entry name" value="ABC_TM1"/>
    <property type="match status" value="1"/>
</dbReference>
<keyword evidence="5 7" id="KW-1133">Transmembrane helix</keyword>
<dbReference type="GO" id="GO:0048473">
    <property type="term" value="P:D-methionine transmembrane transport"/>
    <property type="evidence" value="ECO:0007669"/>
    <property type="project" value="TreeGrafter"/>
</dbReference>
<sequence length="217" mass="23739">MFDNVRFDLLQDALIDTIYMTFVTLIFVLVFGFLIGYVLYLTESKKGILKVVHQLLVFLTNIARSIPFLILMILIMPLTKQIIGTILGSSAAIPALVISATPFYARLVYQSLREIPKSIIEMLESLGKTTTQMTPILLKESLPGLISGLVITSVTLIGFTSISGVIGAGGLGHLAYQSGFVKNDQTMILLSTLTVLALVFLIQGIGDFVVKKIDKRL</sequence>
<keyword evidence="2 7" id="KW-0813">Transport</keyword>
<dbReference type="STRING" id="61635.BN85309640"/>
<reference evidence="9 10" key="1">
    <citation type="journal article" date="2013" name="J. Mol. Microbiol. Biotechnol.">
        <title>Analysis of the Complete Genomes of Acholeplasma brassicae , A. palmae and A. laidlawii and Their Comparison to the Obligate Parasites from ' Candidatus Phytoplasma'.</title>
        <authorList>
            <person name="Kube M."/>
            <person name="Siewert C."/>
            <person name="Migdoll A.M."/>
            <person name="Duduk B."/>
            <person name="Holz S."/>
            <person name="Rabus R."/>
            <person name="Seemuller E."/>
            <person name="Mitrovic J."/>
            <person name="Muller I."/>
            <person name="Buttner C."/>
            <person name="Reinhardt R."/>
        </authorList>
    </citation>
    <scope>NUCLEOTIDE SEQUENCE [LARGE SCALE GENOMIC DNA]</scope>
    <source>
        <strain evidence="10">0502</strain>
    </source>
</reference>
<dbReference type="RefSeq" id="WP_030004847.1">
    <property type="nucleotide sequence ID" value="NC_022549.1"/>
</dbReference>
<dbReference type="EMBL" id="FO681348">
    <property type="protein sequence ID" value="CCV65985.1"/>
    <property type="molecule type" value="Genomic_DNA"/>
</dbReference>
<evidence type="ECO:0000313" key="9">
    <source>
        <dbReference type="EMBL" id="CCV65985.1"/>
    </source>
</evidence>
<feature type="transmembrane region" description="Helical" evidence="7">
    <location>
        <begin position="82"/>
        <end position="105"/>
    </location>
</feature>
<evidence type="ECO:0000256" key="2">
    <source>
        <dbReference type="ARBA" id="ARBA00022448"/>
    </source>
</evidence>
<evidence type="ECO:0000256" key="5">
    <source>
        <dbReference type="ARBA" id="ARBA00022989"/>
    </source>
</evidence>
<evidence type="ECO:0000256" key="7">
    <source>
        <dbReference type="RuleBase" id="RU363032"/>
    </source>
</evidence>
<dbReference type="InterPro" id="IPR051322">
    <property type="entry name" value="AA_ABC_Transporter_Permease"/>
</dbReference>
<accession>U4KNV1</accession>
<evidence type="ECO:0000259" key="8">
    <source>
        <dbReference type="PROSITE" id="PS50928"/>
    </source>
</evidence>
<keyword evidence="6 7" id="KW-0472">Membrane</keyword>
<dbReference type="GO" id="GO:0005886">
    <property type="term" value="C:plasma membrane"/>
    <property type="evidence" value="ECO:0007669"/>
    <property type="project" value="UniProtKB-SubCell"/>
</dbReference>
<dbReference type="OrthoDB" id="9793490at2"/>
<keyword evidence="10" id="KW-1185">Reference proteome</keyword>
<gene>
    <name evidence="9" type="ORF">BN85309640</name>
</gene>
<dbReference type="Pfam" id="PF00528">
    <property type="entry name" value="BPD_transp_1"/>
    <property type="match status" value="1"/>
</dbReference>
<dbReference type="Proteomes" id="UP000032737">
    <property type="component" value="Chromosome"/>
</dbReference>
<comment type="similarity">
    <text evidence="7">Belongs to the binding-protein-dependent transport system permease family.</text>
</comment>
<dbReference type="KEGG" id="abra:BN85309640"/>
<dbReference type="AlphaFoldDB" id="U4KNV1"/>
<comment type="subcellular location">
    <subcellularLocation>
        <location evidence="1 7">Cell membrane</location>
        <topology evidence="1 7">Multi-pass membrane protein</topology>
    </subcellularLocation>
</comment>
<dbReference type="InterPro" id="IPR000515">
    <property type="entry name" value="MetI-like"/>
</dbReference>
<organism evidence="9 10">
    <name type="scientific">Acholeplasma brassicae</name>
    <dbReference type="NCBI Taxonomy" id="61635"/>
    <lineage>
        <taxon>Bacteria</taxon>
        <taxon>Bacillati</taxon>
        <taxon>Mycoplasmatota</taxon>
        <taxon>Mollicutes</taxon>
        <taxon>Acholeplasmatales</taxon>
        <taxon>Acholeplasmataceae</taxon>
        <taxon>Acholeplasma</taxon>
    </lineage>
</organism>
<name>U4KNV1_9MOLU</name>
<dbReference type="CDD" id="cd06261">
    <property type="entry name" value="TM_PBP2"/>
    <property type="match status" value="1"/>
</dbReference>
<feature type="transmembrane region" description="Helical" evidence="7">
    <location>
        <begin position="142"/>
        <end position="168"/>
    </location>
</feature>
<feature type="transmembrane region" description="Helical" evidence="7">
    <location>
        <begin position="188"/>
        <end position="210"/>
    </location>
</feature>
<feature type="transmembrane region" description="Helical" evidence="7">
    <location>
        <begin position="18"/>
        <end position="40"/>
    </location>
</feature>
<keyword evidence="4 7" id="KW-0812">Transmembrane</keyword>
<feature type="domain" description="ABC transmembrane type-1" evidence="8">
    <location>
        <begin position="14"/>
        <end position="206"/>
    </location>
</feature>
<dbReference type="InterPro" id="IPR035906">
    <property type="entry name" value="MetI-like_sf"/>
</dbReference>
<dbReference type="PANTHER" id="PTHR30450">
    <property type="entry name" value="ABC TRANSPORTER PERMEASE"/>
    <property type="match status" value="1"/>
</dbReference>
<evidence type="ECO:0000256" key="3">
    <source>
        <dbReference type="ARBA" id="ARBA00022475"/>
    </source>
</evidence>